<gene>
    <name evidence="2" type="ORF">HSEST_1975</name>
</gene>
<dbReference type="InterPro" id="IPR058349">
    <property type="entry name" value="DUF8036"/>
</dbReference>
<protein>
    <submittedName>
        <fullName evidence="2">Putative membrane protein</fullName>
    </submittedName>
</protein>
<keyword evidence="3" id="KW-1185">Reference proteome</keyword>
<accession>A0A897NST7</accession>
<feature type="transmembrane region" description="Helical" evidence="1">
    <location>
        <begin position="6"/>
        <end position="23"/>
    </location>
</feature>
<dbReference type="GeneID" id="68858610"/>
<dbReference type="Proteomes" id="UP000663292">
    <property type="component" value="Chromosome"/>
</dbReference>
<proteinExistence type="predicted"/>
<feature type="transmembrane region" description="Helical" evidence="1">
    <location>
        <begin position="74"/>
        <end position="95"/>
    </location>
</feature>
<keyword evidence="1" id="KW-0812">Transmembrane</keyword>
<reference evidence="2 3" key="1">
    <citation type="submission" date="2020-11" db="EMBL/GenBank/DDBJ databases">
        <title>Carbohydrate-dependent, anaerobic sulfur respiration: A novel catabolism in halophilic archaea.</title>
        <authorList>
            <person name="Sorokin D.Y."/>
            <person name="Messina E."/>
            <person name="Smedile F."/>
            <person name="La Cono V."/>
            <person name="Hallsworth J.E."/>
            <person name="Yakimov M.M."/>
        </authorList>
    </citation>
    <scope>NUCLEOTIDE SEQUENCE [LARGE SCALE GENOMIC DNA]</scope>
    <source>
        <strain evidence="2 3">HSR-Est</strain>
    </source>
</reference>
<keyword evidence="1" id="KW-1133">Transmembrane helix</keyword>
<name>A0A897NST7_9EURY</name>
<dbReference type="RefSeq" id="WP_229120763.1">
    <property type="nucleotide sequence ID" value="NZ_CP064791.1"/>
</dbReference>
<evidence type="ECO:0000256" key="1">
    <source>
        <dbReference type="SAM" id="Phobius"/>
    </source>
</evidence>
<organism evidence="2 3">
    <name type="scientific">Halapricum desulfuricans</name>
    <dbReference type="NCBI Taxonomy" id="2841257"/>
    <lineage>
        <taxon>Archaea</taxon>
        <taxon>Methanobacteriati</taxon>
        <taxon>Methanobacteriota</taxon>
        <taxon>Stenosarchaea group</taxon>
        <taxon>Halobacteria</taxon>
        <taxon>Halobacteriales</taxon>
        <taxon>Haloarculaceae</taxon>
        <taxon>Halapricum</taxon>
    </lineage>
</organism>
<dbReference type="EMBL" id="CP064791">
    <property type="protein sequence ID" value="QSG15494.1"/>
    <property type="molecule type" value="Genomic_DNA"/>
</dbReference>
<dbReference type="Pfam" id="PF26119">
    <property type="entry name" value="DUF8036"/>
    <property type="match status" value="1"/>
</dbReference>
<feature type="transmembrane region" description="Helical" evidence="1">
    <location>
        <begin position="35"/>
        <end position="54"/>
    </location>
</feature>
<dbReference type="AlphaFoldDB" id="A0A897NST7"/>
<evidence type="ECO:0000313" key="3">
    <source>
        <dbReference type="Proteomes" id="UP000663292"/>
    </source>
</evidence>
<sequence length="96" mass="10494">MTVAQVAAASNLVLIGAMSAIWLRNYRRYGASHTLAYLVFAAFLLVENVIWLYLYLLNDAFVGWYAVATPTIQVGMALLCGLETLALVAIARITLV</sequence>
<keyword evidence="1" id="KW-0472">Membrane</keyword>
<evidence type="ECO:0000313" key="2">
    <source>
        <dbReference type="EMBL" id="QSG15494.1"/>
    </source>
</evidence>